<evidence type="ECO:0000256" key="1">
    <source>
        <dbReference type="ARBA" id="ARBA00022993"/>
    </source>
</evidence>
<dbReference type="InterPro" id="IPR043519">
    <property type="entry name" value="NT_sf"/>
</dbReference>
<evidence type="ECO:0000313" key="2">
    <source>
        <dbReference type="EMBL" id="QIS11433.1"/>
    </source>
</evidence>
<dbReference type="GO" id="GO:0015937">
    <property type="term" value="P:coenzyme A biosynthetic process"/>
    <property type="evidence" value="ECO:0007669"/>
    <property type="project" value="UniProtKB-KW"/>
</dbReference>
<protein>
    <submittedName>
        <fullName evidence="2">GrpB family protein</fullName>
    </submittedName>
</protein>
<proteinExistence type="predicted"/>
<dbReference type="KEGG" id="nah:F5544_17790"/>
<reference evidence="2 3" key="1">
    <citation type="journal article" date="2019" name="ACS Chem. Biol.">
        <title>Identification and Mobilization of a Cryptic Antibiotic Biosynthesis Gene Locus from a Human-Pathogenic Nocardia Isolate.</title>
        <authorList>
            <person name="Herisse M."/>
            <person name="Ishida K."/>
            <person name="Porter J.L."/>
            <person name="Howden B."/>
            <person name="Hertweck C."/>
            <person name="Stinear T.P."/>
            <person name="Pidot S.J."/>
        </authorList>
    </citation>
    <scope>NUCLEOTIDE SEQUENCE [LARGE SCALE GENOMIC DNA]</scope>
    <source>
        <strain evidence="2 3">AUSMDU00012717</strain>
    </source>
</reference>
<dbReference type="Pfam" id="PF04229">
    <property type="entry name" value="GrpB"/>
    <property type="match status" value="1"/>
</dbReference>
<sequence>MIRPTAPAARAKIVDVNDRRELIGGIEKRDIRIVDYDAAWPRRFAEERARIAAALGATARRIDHIGSTSVPGLAAKPIIDIDLSVPDVEDEATYLDALLAVGYRLRVREPGHRMVRTPHHDVHVHICTLGSEWERRHLLFRDWLRLDAADRTAYEQLKRKLAQRDWADMNAYAEEKGPLITEITRRAQEWAQNCGWTPV</sequence>
<dbReference type="PANTHER" id="PTHR34822">
    <property type="entry name" value="GRPB DOMAIN PROTEIN (AFU_ORTHOLOGUE AFUA_1G01530)"/>
    <property type="match status" value="1"/>
</dbReference>
<dbReference type="Proteomes" id="UP000503540">
    <property type="component" value="Chromosome"/>
</dbReference>
<dbReference type="Gene3D" id="3.30.460.10">
    <property type="entry name" value="Beta Polymerase, domain 2"/>
    <property type="match status" value="1"/>
</dbReference>
<dbReference type="PANTHER" id="PTHR34822:SF1">
    <property type="entry name" value="GRPB FAMILY PROTEIN"/>
    <property type="match status" value="1"/>
</dbReference>
<dbReference type="AlphaFoldDB" id="A0A6G9YEK8"/>
<organism evidence="2 3">
    <name type="scientific">Nocardia arthritidis</name>
    <dbReference type="NCBI Taxonomy" id="228602"/>
    <lineage>
        <taxon>Bacteria</taxon>
        <taxon>Bacillati</taxon>
        <taxon>Actinomycetota</taxon>
        <taxon>Actinomycetes</taxon>
        <taxon>Mycobacteriales</taxon>
        <taxon>Nocardiaceae</taxon>
        <taxon>Nocardia</taxon>
    </lineage>
</organism>
<name>A0A6G9YEK8_9NOCA</name>
<accession>A0A6G9YEK8</accession>
<gene>
    <name evidence="2" type="ORF">F5544_17790</name>
</gene>
<evidence type="ECO:0000313" key="3">
    <source>
        <dbReference type="Proteomes" id="UP000503540"/>
    </source>
</evidence>
<dbReference type="EMBL" id="CP046172">
    <property type="protein sequence ID" value="QIS11433.1"/>
    <property type="molecule type" value="Genomic_DNA"/>
</dbReference>
<dbReference type="SUPFAM" id="SSF81301">
    <property type="entry name" value="Nucleotidyltransferase"/>
    <property type="match status" value="1"/>
</dbReference>
<dbReference type="InterPro" id="IPR007344">
    <property type="entry name" value="GrpB/CoaE"/>
</dbReference>
<keyword evidence="3" id="KW-1185">Reference proteome</keyword>
<keyword evidence="1" id="KW-0173">Coenzyme A biosynthesis</keyword>